<protein>
    <submittedName>
        <fullName evidence="3">TVP38/TMEM64 family protein</fullName>
    </submittedName>
</protein>
<proteinExistence type="predicted"/>
<feature type="transmembrane region" description="Helical" evidence="1">
    <location>
        <begin position="188"/>
        <end position="208"/>
    </location>
</feature>
<dbReference type="Pfam" id="PF09335">
    <property type="entry name" value="VTT_dom"/>
    <property type="match status" value="1"/>
</dbReference>
<reference evidence="3 4" key="1">
    <citation type="journal article" date="2019" name="Int. J. Syst. Evol. Microbiol.">
        <title>The Global Catalogue of Microorganisms (GCM) 10K type strain sequencing project: providing services to taxonomists for standard genome sequencing and annotation.</title>
        <authorList>
            <consortium name="The Broad Institute Genomics Platform"/>
            <consortium name="The Broad Institute Genome Sequencing Center for Infectious Disease"/>
            <person name="Wu L."/>
            <person name="Ma J."/>
        </authorList>
    </citation>
    <scope>NUCLEOTIDE SEQUENCE [LARGE SCALE GENOMIC DNA]</scope>
    <source>
        <strain evidence="3 4">YIM 94188</strain>
    </source>
</reference>
<dbReference type="AlphaFoldDB" id="A0ABD5U0H8"/>
<name>A0ABD5U0H8_9EURY</name>
<keyword evidence="1" id="KW-0812">Transmembrane</keyword>
<organism evidence="3 4">
    <name type="scientific">Halopelagius fulvigenes</name>
    <dbReference type="NCBI Taxonomy" id="1198324"/>
    <lineage>
        <taxon>Archaea</taxon>
        <taxon>Methanobacteriati</taxon>
        <taxon>Methanobacteriota</taxon>
        <taxon>Stenosarchaea group</taxon>
        <taxon>Halobacteria</taxon>
        <taxon>Halobacteriales</taxon>
        <taxon>Haloferacaceae</taxon>
    </lineage>
</organism>
<comment type="caution">
    <text evidence="3">The sequence shown here is derived from an EMBL/GenBank/DDBJ whole genome shotgun (WGS) entry which is preliminary data.</text>
</comment>
<evidence type="ECO:0000313" key="4">
    <source>
        <dbReference type="Proteomes" id="UP001596408"/>
    </source>
</evidence>
<dbReference type="InterPro" id="IPR032816">
    <property type="entry name" value="VTT_dom"/>
</dbReference>
<evidence type="ECO:0000259" key="2">
    <source>
        <dbReference type="Pfam" id="PF09335"/>
    </source>
</evidence>
<evidence type="ECO:0000256" key="1">
    <source>
        <dbReference type="SAM" id="Phobius"/>
    </source>
</evidence>
<sequence length="219" mass="22087">MRRLRFGARIGVGAALAAVVVAAAVTSPDAVLSRLAWATADPTRFVAVAVCLALARPLLAWPTTLLAVVVGYAFGVGGVPFALALIVLTSVPPFLFARRFGRGGRVAAAGEAFVERTGDVRSVVASRLLPAPSDVVSVAAGVSGVRLGAFVVGTAVGETPWAVAGVLAGASAETLAAGDVAGAIDLRLGVAAALAAALLVAPTLYEWYDERRRSGKDAV</sequence>
<feature type="domain" description="VTT" evidence="2">
    <location>
        <begin position="61"/>
        <end position="170"/>
    </location>
</feature>
<dbReference type="Proteomes" id="UP001596408">
    <property type="component" value="Unassembled WGS sequence"/>
</dbReference>
<feature type="transmembrane region" description="Helical" evidence="1">
    <location>
        <begin position="42"/>
        <end position="59"/>
    </location>
</feature>
<dbReference type="EMBL" id="JBHSXH010000009">
    <property type="protein sequence ID" value="MFC6824508.1"/>
    <property type="molecule type" value="Genomic_DNA"/>
</dbReference>
<gene>
    <name evidence="3" type="ORF">ACFQEV_05790</name>
</gene>
<feature type="transmembrane region" description="Helical" evidence="1">
    <location>
        <begin position="66"/>
        <end position="88"/>
    </location>
</feature>
<evidence type="ECO:0000313" key="3">
    <source>
        <dbReference type="EMBL" id="MFC6824508.1"/>
    </source>
</evidence>
<keyword evidence="1" id="KW-0472">Membrane</keyword>
<accession>A0ABD5U0H8</accession>
<keyword evidence="1" id="KW-1133">Transmembrane helix</keyword>
<keyword evidence="4" id="KW-1185">Reference proteome</keyword>
<dbReference type="RefSeq" id="WP_379693530.1">
    <property type="nucleotide sequence ID" value="NZ_JBHSXH010000009.1"/>
</dbReference>